<organism evidence="2 3">
    <name type="scientific">Neocallimastix californiae</name>
    <dbReference type="NCBI Taxonomy" id="1754190"/>
    <lineage>
        <taxon>Eukaryota</taxon>
        <taxon>Fungi</taxon>
        <taxon>Fungi incertae sedis</taxon>
        <taxon>Chytridiomycota</taxon>
        <taxon>Chytridiomycota incertae sedis</taxon>
        <taxon>Neocallimastigomycetes</taxon>
        <taxon>Neocallimastigales</taxon>
        <taxon>Neocallimastigaceae</taxon>
        <taxon>Neocallimastix</taxon>
    </lineage>
</organism>
<dbReference type="AlphaFoldDB" id="A0A1Y2D9T3"/>
<dbReference type="Proteomes" id="UP000193920">
    <property type="component" value="Unassembled WGS sequence"/>
</dbReference>
<name>A0A1Y2D9T3_9FUNG</name>
<reference evidence="2 3" key="1">
    <citation type="submission" date="2016-08" db="EMBL/GenBank/DDBJ databases">
        <title>A Parts List for Fungal Cellulosomes Revealed by Comparative Genomics.</title>
        <authorList>
            <consortium name="DOE Joint Genome Institute"/>
            <person name="Haitjema C.H."/>
            <person name="Gilmore S.P."/>
            <person name="Henske J.K."/>
            <person name="Solomon K.V."/>
            <person name="De Groot R."/>
            <person name="Kuo A."/>
            <person name="Mondo S.J."/>
            <person name="Salamov A.A."/>
            <person name="Labutti K."/>
            <person name="Zhao Z."/>
            <person name="Chiniquy J."/>
            <person name="Barry K."/>
            <person name="Brewer H.M."/>
            <person name="Purvine S.O."/>
            <person name="Wright A.T."/>
            <person name="Boxma B."/>
            <person name="Van Alen T."/>
            <person name="Hackstein J.H."/>
            <person name="Baker S.E."/>
            <person name="Grigoriev I.V."/>
            <person name="O'Malley M.A."/>
        </authorList>
    </citation>
    <scope>NUCLEOTIDE SEQUENCE [LARGE SCALE GENOMIC DNA]</scope>
    <source>
        <strain evidence="2 3">G1</strain>
    </source>
</reference>
<feature type="transmembrane region" description="Helical" evidence="1">
    <location>
        <begin position="233"/>
        <end position="252"/>
    </location>
</feature>
<comment type="caution">
    <text evidence="2">The sequence shown here is derived from an EMBL/GenBank/DDBJ whole genome shotgun (WGS) entry which is preliminary data.</text>
</comment>
<keyword evidence="1" id="KW-0812">Transmembrane</keyword>
<sequence>MLTSEDLDKINRYRKYFIENNRTQASYWDWITSMGTNITCYEQYLNITNHEDDLNDTIERIRVIIYSIHEPIKFLFFYWTLLIFILHKFNFKKPVMKIILAHFIIRSLGDVADKLGDLFPRYYSNDCTYDKNHNIIEECKCSYYSNTPERHPARWVLTRQIGVAFWFIGEIVADWYPLLRTKAVVKNKSIRVVYATCAIFNLSKIAIIIYHFTLWPTKLYNKDGVYDHDKVDMFYFVYWVIHLMIIYSSMIYDFTVYRVLKKNVFKTAQSNEGFLKKFKTISEYRILISAIVSAVFLPIFSIVILVKFFFYIYKHYHRLDFTFDEIRQSIVNIQYYMIFIDQIFLIFSKEENSPLETSLFSKIGLSPNMNGSVNGNSKLNDNEMIYQHDMKLTNLSNSSNNIFIGLPSPINNENNIFVNHRDLSSIYAKILYITFS</sequence>
<gene>
    <name evidence="2" type="ORF">LY90DRAFT_669519</name>
</gene>
<keyword evidence="3" id="KW-1185">Reference proteome</keyword>
<protein>
    <submittedName>
        <fullName evidence="2">Uncharacterized protein</fullName>
    </submittedName>
</protein>
<feature type="transmembrane region" description="Helical" evidence="1">
    <location>
        <begin position="286"/>
        <end position="313"/>
    </location>
</feature>
<keyword evidence="1" id="KW-1133">Transmembrane helix</keyword>
<keyword evidence="1" id="KW-0472">Membrane</keyword>
<evidence type="ECO:0000313" key="2">
    <source>
        <dbReference type="EMBL" id="ORY56018.1"/>
    </source>
</evidence>
<dbReference type="STRING" id="1754190.A0A1Y2D9T3"/>
<evidence type="ECO:0000313" key="3">
    <source>
        <dbReference type="Proteomes" id="UP000193920"/>
    </source>
</evidence>
<dbReference type="EMBL" id="MCOG01000075">
    <property type="protein sequence ID" value="ORY56018.1"/>
    <property type="molecule type" value="Genomic_DNA"/>
</dbReference>
<accession>A0A1Y2D9T3</accession>
<feature type="transmembrane region" description="Helical" evidence="1">
    <location>
        <begin position="192"/>
        <end position="213"/>
    </location>
</feature>
<proteinExistence type="predicted"/>
<feature type="transmembrane region" description="Helical" evidence="1">
    <location>
        <begin position="72"/>
        <end position="91"/>
    </location>
</feature>
<evidence type="ECO:0000256" key="1">
    <source>
        <dbReference type="SAM" id="Phobius"/>
    </source>
</evidence>